<keyword evidence="4" id="KW-0808">Transferase</keyword>
<dbReference type="PRINTS" id="PR00344">
    <property type="entry name" value="BCTRLSENSOR"/>
</dbReference>
<dbReference type="Gene3D" id="1.10.287.130">
    <property type="match status" value="1"/>
</dbReference>
<keyword evidence="7" id="KW-0067">ATP-binding</keyword>
<evidence type="ECO:0000256" key="1">
    <source>
        <dbReference type="ARBA" id="ARBA00000085"/>
    </source>
</evidence>
<evidence type="ECO:0000256" key="3">
    <source>
        <dbReference type="ARBA" id="ARBA00022553"/>
    </source>
</evidence>
<dbReference type="PROSITE" id="PS50110">
    <property type="entry name" value="RESPONSE_REGULATORY"/>
    <property type="match status" value="1"/>
</dbReference>
<keyword evidence="5" id="KW-0547">Nucleotide-binding</keyword>
<organism evidence="12 13">
    <name type="scientific">Candidatus Raymondbacteria bacterium RIFOXYD12_FULL_49_13</name>
    <dbReference type="NCBI Taxonomy" id="1817890"/>
    <lineage>
        <taxon>Bacteria</taxon>
        <taxon>Raymondiibacteriota</taxon>
    </lineage>
</organism>
<dbReference type="SMART" id="SM00388">
    <property type="entry name" value="HisKA"/>
    <property type="match status" value="1"/>
</dbReference>
<dbReference type="SMART" id="SM00387">
    <property type="entry name" value="HATPase_c"/>
    <property type="match status" value="1"/>
</dbReference>
<dbReference type="SUPFAM" id="SSF52172">
    <property type="entry name" value="CheY-like"/>
    <property type="match status" value="1"/>
</dbReference>
<accession>A0A1F7FLU1</accession>
<reference evidence="12 13" key="1">
    <citation type="journal article" date="2016" name="Nat. Commun.">
        <title>Thousands of microbial genomes shed light on interconnected biogeochemical processes in an aquifer system.</title>
        <authorList>
            <person name="Anantharaman K."/>
            <person name="Brown C.T."/>
            <person name="Hug L.A."/>
            <person name="Sharon I."/>
            <person name="Castelle C.J."/>
            <person name="Probst A.J."/>
            <person name="Thomas B.C."/>
            <person name="Singh A."/>
            <person name="Wilkins M.J."/>
            <person name="Karaoz U."/>
            <person name="Brodie E.L."/>
            <person name="Williams K.H."/>
            <person name="Hubbard S.S."/>
            <person name="Banfield J.F."/>
        </authorList>
    </citation>
    <scope>NUCLEOTIDE SEQUENCE [LARGE SCALE GENOMIC DNA]</scope>
</reference>
<dbReference type="EC" id="2.7.13.3" evidence="2"/>
<feature type="domain" description="Histidine kinase" evidence="10">
    <location>
        <begin position="167"/>
        <end position="398"/>
    </location>
</feature>
<dbReference type="GO" id="GO:0000155">
    <property type="term" value="F:phosphorelay sensor kinase activity"/>
    <property type="evidence" value="ECO:0007669"/>
    <property type="project" value="InterPro"/>
</dbReference>
<dbReference type="Proteomes" id="UP000179243">
    <property type="component" value="Unassembled WGS sequence"/>
</dbReference>
<protein>
    <recommendedName>
        <fullName evidence="2">histidine kinase</fullName>
        <ecNumber evidence="2">2.7.13.3</ecNumber>
    </recommendedName>
</protein>
<gene>
    <name evidence="12" type="ORF">A2519_01650</name>
</gene>
<dbReference type="InterPro" id="IPR005467">
    <property type="entry name" value="His_kinase_dom"/>
</dbReference>
<dbReference type="InterPro" id="IPR003594">
    <property type="entry name" value="HATPase_dom"/>
</dbReference>
<keyword evidence="8" id="KW-0902">Two-component regulatory system</keyword>
<dbReference type="InterPro" id="IPR003661">
    <property type="entry name" value="HisK_dim/P_dom"/>
</dbReference>
<evidence type="ECO:0000259" key="10">
    <source>
        <dbReference type="PROSITE" id="PS50109"/>
    </source>
</evidence>
<dbReference type="GO" id="GO:0005524">
    <property type="term" value="F:ATP binding"/>
    <property type="evidence" value="ECO:0007669"/>
    <property type="project" value="UniProtKB-KW"/>
</dbReference>
<dbReference type="InterPro" id="IPR001789">
    <property type="entry name" value="Sig_transdc_resp-reg_receiver"/>
</dbReference>
<dbReference type="Pfam" id="PF02518">
    <property type="entry name" value="HATPase_c"/>
    <property type="match status" value="1"/>
</dbReference>
<dbReference type="SMART" id="SM00448">
    <property type="entry name" value="REC"/>
    <property type="match status" value="1"/>
</dbReference>
<name>A0A1F7FLU1_UNCRA</name>
<evidence type="ECO:0000313" key="13">
    <source>
        <dbReference type="Proteomes" id="UP000179243"/>
    </source>
</evidence>
<dbReference type="InterPro" id="IPR036097">
    <property type="entry name" value="HisK_dim/P_sf"/>
</dbReference>
<proteinExistence type="predicted"/>
<evidence type="ECO:0000313" key="12">
    <source>
        <dbReference type="EMBL" id="OGK07541.1"/>
    </source>
</evidence>
<dbReference type="CDD" id="cd17574">
    <property type="entry name" value="REC_OmpR"/>
    <property type="match status" value="1"/>
</dbReference>
<sequence>MRTLVAEDGAVARRIIESYLQKWNVPYVLAENGRDAWNIIKNDGIDIAIVDWVMPEMDGLDLIRKIKGSSAFRHIYTILLTVQDREDDMVLGFEAGADDYIVKPVNHSVLSSRLKAGKRITEYYQLILRQNKELMEKSLLMETLVQQKSRQLFQAEKMSTLGMLAAGVAHEINNPLTFISGNVQMLEMFWAEAGCAVREAPYADSGKAEKMKYIQEKMPQVIGGMQNGVRRITKIVQELCDFSRQEKEKTVLFNIGNSIERALDLCANRLKHHVTVSNEMCQDAVLFRGNRSRIEQAFVNLIINAADAIEEVGTGSLYVRLTKEERITIVIEDTGKGIPQHCIESIWEPFFTTKPQGKGTGLGLPISYTIIRNHGGSIAVENRPGGGARFTVSLPVPDAPVLELG</sequence>
<dbReference type="AlphaFoldDB" id="A0A1F7FLU1"/>
<dbReference type="InterPro" id="IPR004358">
    <property type="entry name" value="Sig_transdc_His_kin-like_C"/>
</dbReference>
<feature type="domain" description="Response regulatory" evidence="11">
    <location>
        <begin position="2"/>
        <end position="118"/>
    </location>
</feature>
<dbReference type="Gene3D" id="3.30.565.10">
    <property type="entry name" value="Histidine kinase-like ATPase, C-terminal domain"/>
    <property type="match status" value="1"/>
</dbReference>
<dbReference type="Gene3D" id="3.40.50.2300">
    <property type="match status" value="1"/>
</dbReference>
<evidence type="ECO:0000259" key="11">
    <source>
        <dbReference type="PROSITE" id="PS50110"/>
    </source>
</evidence>
<dbReference type="EMBL" id="MFYX01000004">
    <property type="protein sequence ID" value="OGK07541.1"/>
    <property type="molecule type" value="Genomic_DNA"/>
</dbReference>
<evidence type="ECO:0000256" key="8">
    <source>
        <dbReference type="ARBA" id="ARBA00023012"/>
    </source>
</evidence>
<keyword evidence="6" id="KW-0418">Kinase</keyword>
<dbReference type="PANTHER" id="PTHR43065:SF10">
    <property type="entry name" value="PEROXIDE STRESS-ACTIVATED HISTIDINE KINASE MAK3"/>
    <property type="match status" value="1"/>
</dbReference>
<keyword evidence="3 9" id="KW-0597">Phosphoprotein</keyword>
<dbReference type="SUPFAM" id="SSF55874">
    <property type="entry name" value="ATPase domain of HSP90 chaperone/DNA topoisomerase II/histidine kinase"/>
    <property type="match status" value="1"/>
</dbReference>
<evidence type="ECO:0000256" key="5">
    <source>
        <dbReference type="ARBA" id="ARBA00022741"/>
    </source>
</evidence>
<dbReference type="PROSITE" id="PS50109">
    <property type="entry name" value="HIS_KIN"/>
    <property type="match status" value="1"/>
</dbReference>
<evidence type="ECO:0000256" key="7">
    <source>
        <dbReference type="ARBA" id="ARBA00022840"/>
    </source>
</evidence>
<comment type="caution">
    <text evidence="12">The sequence shown here is derived from an EMBL/GenBank/DDBJ whole genome shotgun (WGS) entry which is preliminary data.</text>
</comment>
<dbReference type="SUPFAM" id="SSF47384">
    <property type="entry name" value="Homodimeric domain of signal transducing histidine kinase"/>
    <property type="match status" value="1"/>
</dbReference>
<dbReference type="CDD" id="cd00082">
    <property type="entry name" value="HisKA"/>
    <property type="match status" value="1"/>
</dbReference>
<feature type="modified residue" description="4-aspartylphosphate" evidence="9">
    <location>
        <position position="51"/>
    </location>
</feature>
<evidence type="ECO:0000256" key="9">
    <source>
        <dbReference type="PROSITE-ProRule" id="PRU00169"/>
    </source>
</evidence>
<dbReference type="Pfam" id="PF00512">
    <property type="entry name" value="HisKA"/>
    <property type="match status" value="1"/>
</dbReference>
<comment type="catalytic activity">
    <reaction evidence="1">
        <text>ATP + protein L-histidine = ADP + protein N-phospho-L-histidine.</text>
        <dbReference type="EC" id="2.7.13.3"/>
    </reaction>
</comment>
<dbReference type="Pfam" id="PF00072">
    <property type="entry name" value="Response_reg"/>
    <property type="match status" value="1"/>
</dbReference>
<dbReference type="InterPro" id="IPR036890">
    <property type="entry name" value="HATPase_C_sf"/>
</dbReference>
<evidence type="ECO:0000256" key="4">
    <source>
        <dbReference type="ARBA" id="ARBA00022679"/>
    </source>
</evidence>
<evidence type="ECO:0000256" key="6">
    <source>
        <dbReference type="ARBA" id="ARBA00022777"/>
    </source>
</evidence>
<dbReference type="InterPro" id="IPR011006">
    <property type="entry name" value="CheY-like_superfamily"/>
</dbReference>
<dbReference type="PANTHER" id="PTHR43065">
    <property type="entry name" value="SENSOR HISTIDINE KINASE"/>
    <property type="match status" value="1"/>
</dbReference>
<evidence type="ECO:0000256" key="2">
    <source>
        <dbReference type="ARBA" id="ARBA00012438"/>
    </source>
</evidence>